<evidence type="ECO:0000313" key="5">
    <source>
        <dbReference type="EMBL" id="PSR87004.1"/>
    </source>
</evidence>
<comment type="caution">
    <text evidence="5">The sequence shown here is derived from an EMBL/GenBank/DDBJ whole genome shotgun (WGS) entry which is preliminary data.</text>
</comment>
<gene>
    <name evidence="5" type="ORF">PHLCEN_2v5262</name>
</gene>
<protein>
    <recommendedName>
        <fullName evidence="7">Ubinuclein middle domain-containing protein</fullName>
    </recommendedName>
</protein>
<evidence type="ECO:0000259" key="4">
    <source>
        <dbReference type="Pfam" id="PF14075"/>
    </source>
</evidence>
<feature type="compositionally biased region" description="Basic and acidic residues" evidence="2">
    <location>
        <begin position="533"/>
        <end position="545"/>
    </location>
</feature>
<evidence type="ECO:0008006" key="7">
    <source>
        <dbReference type="Google" id="ProtNLM"/>
    </source>
</evidence>
<feature type="compositionally biased region" description="Low complexity" evidence="2">
    <location>
        <begin position="271"/>
        <end position="283"/>
    </location>
</feature>
<feature type="compositionally biased region" description="Polar residues" evidence="2">
    <location>
        <begin position="37"/>
        <end position="62"/>
    </location>
</feature>
<feature type="compositionally biased region" description="Polar residues" evidence="2">
    <location>
        <begin position="487"/>
        <end position="497"/>
    </location>
</feature>
<feature type="compositionally biased region" description="Basic and acidic residues" evidence="2">
    <location>
        <begin position="153"/>
        <end position="164"/>
    </location>
</feature>
<dbReference type="OrthoDB" id="5576775at2759"/>
<dbReference type="Proteomes" id="UP000186601">
    <property type="component" value="Unassembled WGS sequence"/>
</dbReference>
<feature type="domain" description="Ubinuclein middle" evidence="4">
    <location>
        <begin position="348"/>
        <end position="619"/>
    </location>
</feature>
<sequence length="652" mass="70901">MPGDVEMSAPEQKPTPELIQLDSRSPSPPRQSPITVDDSSVPSTPLPTNHTSQSAGPSNSGVEDTAISAKEEKKKSKAPPSARPSSSAAGAKPKSTKAPPRSPSPSPPPPPARPQLQTIRLEIKLGGPEHYEVDISSLSKASGQRPPTPVPASKRDSSDDSHSEGDDEGDGKLKDKKRRKKKNIAQEYYDVSDPFIDDSELAVDERTYFAQTKQQGFYVSSGQVALLTDKPPAKKPKSKKTVNILAPSASISAALSAASLPLSLAPLSISAPVPGTSSSSSTTKAKNSNMKDENGSRDAPIALYEEEKHTASALKRKISDGEGLSMSAASPLSSSQNSKKKRKVEIQPFHPELEELIEQMKVAINSANWDTKGKFPPELKPMLSQVALKAIILGEYDENFFNLMPRIFPYNKFTMTKLIKRTIWREHTNLLSERTNVLLVELAALAEEGFSKAQEEYEKGVATWEKRQERAKAEPNSGEEEPAPSDIQHTPNTTATSLPGPGRRGSVDDTGNDTGLEHDESVGAAGGGKTNGKNKEKDALVKDASAHPPAKKYRLTDTMKGIIWQLVCLSNECCRIENEKNQLENNNQVVSDQGVRKQLYQRIVAAFPDGWITSGQVSREAHNHYSELSFAEINEAGVDEEETRICYNVELL</sequence>
<feature type="compositionally biased region" description="Basic residues" evidence="2">
    <location>
        <begin position="174"/>
        <end position="183"/>
    </location>
</feature>
<dbReference type="InterPro" id="IPR026947">
    <property type="entry name" value="UBN_middle_dom"/>
</dbReference>
<dbReference type="Pfam" id="PF08729">
    <property type="entry name" value="HUN"/>
    <property type="match status" value="1"/>
</dbReference>
<feature type="region of interest" description="Disordered" evidence="2">
    <location>
        <begin position="1"/>
        <end position="190"/>
    </location>
</feature>
<evidence type="ECO:0000259" key="3">
    <source>
        <dbReference type="Pfam" id="PF08729"/>
    </source>
</evidence>
<feature type="compositionally biased region" description="Low complexity" evidence="2">
    <location>
        <begin position="78"/>
        <end position="99"/>
    </location>
</feature>
<evidence type="ECO:0000256" key="2">
    <source>
        <dbReference type="SAM" id="MobiDB-lite"/>
    </source>
</evidence>
<dbReference type="Pfam" id="PF14075">
    <property type="entry name" value="UBN_AB"/>
    <property type="match status" value="1"/>
</dbReference>
<dbReference type="AlphaFoldDB" id="A0A2R6P8K8"/>
<proteinExistence type="predicted"/>
<keyword evidence="6" id="KW-1185">Reference proteome</keyword>
<dbReference type="InterPro" id="IPR014840">
    <property type="entry name" value="HRD"/>
</dbReference>
<feature type="region of interest" description="Disordered" evidence="2">
    <location>
        <begin position="271"/>
        <end position="297"/>
    </location>
</feature>
<name>A0A2R6P8K8_9APHY</name>
<keyword evidence="1" id="KW-0597">Phosphoprotein</keyword>
<feature type="region of interest" description="Disordered" evidence="2">
    <location>
        <begin position="465"/>
        <end position="547"/>
    </location>
</feature>
<dbReference type="EMBL" id="MLYV02000520">
    <property type="protein sequence ID" value="PSR87004.1"/>
    <property type="molecule type" value="Genomic_DNA"/>
</dbReference>
<evidence type="ECO:0000256" key="1">
    <source>
        <dbReference type="ARBA" id="ARBA00022553"/>
    </source>
</evidence>
<reference evidence="5 6" key="1">
    <citation type="submission" date="2018-02" db="EMBL/GenBank/DDBJ databases">
        <title>Genome sequence of the basidiomycete white-rot fungus Phlebia centrifuga.</title>
        <authorList>
            <person name="Granchi Z."/>
            <person name="Peng M."/>
            <person name="de Vries R.P."/>
            <person name="Hilden K."/>
            <person name="Makela M.R."/>
            <person name="Grigoriev I."/>
            <person name="Riley R."/>
        </authorList>
    </citation>
    <scope>NUCLEOTIDE SEQUENCE [LARGE SCALE GENOMIC DNA]</scope>
    <source>
        <strain evidence="5 6">FBCC195</strain>
    </source>
</reference>
<accession>A0A2R6P8K8</accession>
<dbReference type="STRING" id="98765.A0A2R6P8K8"/>
<organism evidence="5 6">
    <name type="scientific">Hermanssonia centrifuga</name>
    <dbReference type="NCBI Taxonomy" id="98765"/>
    <lineage>
        <taxon>Eukaryota</taxon>
        <taxon>Fungi</taxon>
        <taxon>Dikarya</taxon>
        <taxon>Basidiomycota</taxon>
        <taxon>Agaricomycotina</taxon>
        <taxon>Agaricomycetes</taxon>
        <taxon>Polyporales</taxon>
        <taxon>Meruliaceae</taxon>
        <taxon>Hermanssonia</taxon>
    </lineage>
</organism>
<feature type="domain" description="Hpc2-related" evidence="3">
    <location>
        <begin position="176"/>
        <end position="224"/>
    </location>
</feature>
<feature type="compositionally biased region" description="Basic and acidic residues" evidence="2">
    <location>
        <begin position="121"/>
        <end position="133"/>
    </location>
</feature>
<feature type="compositionally biased region" description="Pro residues" evidence="2">
    <location>
        <begin position="100"/>
        <end position="113"/>
    </location>
</feature>
<evidence type="ECO:0000313" key="6">
    <source>
        <dbReference type="Proteomes" id="UP000186601"/>
    </source>
</evidence>